<dbReference type="OMA" id="RDENSTW"/>
<accession>A0A1R3GMT2</accession>
<dbReference type="NCBIfam" id="TIGR01640">
    <property type="entry name" value="F_box_assoc_1"/>
    <property type="match status" value="1"/>
</dbReference>
<dbReference type="InterPro" id="IPR013187">
    <property type="entry name" value="F-box-assoc_dom_typ3"/>
</dbReference>
<reference evidence="2 3" key="1">
    <citation type="submission" date="2013-09" db="EMBL/GenBank/DDBJ databases">
        <title>Corchorus capsularis genome sequencing.</title>
        <authorList>
            <person name="Alam M."/>
            <person name="Haque M.S."/>
            <person name="Islam M.S."/>
            <person name="Emdad E.M."/>
            <person name="Islam M.M."/>
            <person name="Ahmed B."/>
            <person name="Halim A."/>
            <person name="Hossen Q.M.M."/>
            <person name="Hossain M.Z."/>
            <person name="Ahmed R."/>
            <person name="Khan M.M."/>
            <person name="Islam R."/>
            <person name="Rashid M.M."/>
            <person name="Khan S.A."/>
            <person name="Rahman M.S."/>
            <person name="Alam M."/>
        </authorList>
    </citation>
    <scope>NUCLEOTIDE SEQUENCE [LARGE SCALE GENOMIC DNA]</scope>
    <source>
        <strain evidence="3">cv. CVL-1</strain>
        <tissue evidence="2">Whole seedling</tissue>
    </source>
</reference>
<gene>
    <name evidence="2" type="ORF">CCACVL1_24896</name>
</gene>
<dbReference type="OrthoDB" id="1086486at2759"/>
<protein>
    <recommendedName>
        <fullName evidence="1">F-box associated beta-propeller type 3 domain-containing protein</fullName>
    </recommendedName>
</protein>
<evidence type="ECO:0000313" key="3">
    <source>
        <dbReference type="Proteomes" id="UP000188268"/>
    </source>
</evidence>
<comment type="caution">
    <text evidence="2">The sequence shown here is derived from an EMBL/GenBank/DDBJ whole genome shotgun (WGS) entry which is preliminary data.</text>
</comment>
<evidence type="ECO:0000313" key="2">
    <source>
        <dbReference type="EMBL" id="OMO59359.1"/>
    </source>
</evidence>
<keyword evidence="3" id="KW-1185">Reference proteome</keyword>
<dbReference type="Proteomes" id="UP000188268">
    <property type="component" value="Unassembled WGS sequence"/>
</dbReference>
<dbReference type="InterPro" id="IPR050796">
    <property type="entry name" value="SCF_F-box_component"/>
</dbReference>
<dbReference type="AlphaFoldDB" id="A0A1R3GMT2"/>
<proteinExistence type="predicted"/>
<sequence>MAALPLKSIFRFRCLSKSWQGFLTSPCLADMHLNDHQTKTKTKSQVLIVSSGNSFRLIKEIESPTKPDFPLQLEFTEERDVLGSCNGLLLVAVHGEDKGMKLWNLTTGECQKLPPSCPSSNDVKGTFGFGYDKSTNDFKVITFGYVDDSNYLLDDIERVVQIYSLRSNTWKRIKGFPLSISFTDQTKSGTLVDGVIYWTVKSPSLGKCVLGFNLKSEKFEKSRLPNDVYGQGDSLLGLWVIEGCLSLAENHNGAIDIWKLERDENSTWQSWIKITLIMNLKELECRKCWLPHCIMNNGEILLTYFNDWVFPFYDWNFLRQDDSNPMDFHQTIRIVQTEGFQLYDPVQGRIRRLDVGDMKQCRQAITYVKSPVSPKVVGNESNPKLQLEAKEFIDLYGKDWSQTF</sequence>
<dbReference type="Pfam" id="PF08268">
    <property type="entry name" value="FBA_3"/>
    <property type="match status" value="1"/>
</dbReference>
<evidence type="ECO:0000259" key="1">
    <source>
        <dbReference type="Pfam" id="PF08268"/>
    </source>
</evidence>
<dbReference type="InterPro" id="IPR011043">
    <property type="entry name" value="Gal_Oxase/kelch_b-propeller"/>
</dbReference>
<dbReference type="EMBL" id="AWWV01013983">
    <property type="protein sequence ID" value="OMO59359.1"/>
    <property type="molecule type" value="Genomic_DNA"/>
</dbReference>
<dbReference type="PANTHER" id="PTHR31672">
    <property type="entry name" value="BNACNNG10540D PROTEIN"/>
    <property type="match status" value="1"/>
</dbReference>
<feature type="domain" description="F-box associated beta-propeller type 3" evidence="1">
    <location>
        <begin position="72"/>
        <end position="304"/>
    </location>
</feature>
<dbReference type="PANTHER" id="PTHR31672:SF13">
    <property type="entry name" value="F-BOX PROTEIN CPR30-LIKE"/>
    <property type="match status" value="1"/>
</dbReference>
<name>A0A1R3GMT2_COCAP</name>
<dbReference type="Gramene" id="OMO59359">
    <property type="protein sequence ID" value="OMO59359"/>
    <property type="gene ID" value="CCACVL1_24896"/>
</dbReference>
<dbReference type="InterPro" id="IPR017451">
    <property type="entry name" value="F-box-assoc_interact_dom"/>
</dbReference>
<dbReference type="SUPFAM" id="SSF50965">
    <property type="entry name" value="Galactose oxidase, central domain"/>
    <property type="match status" value="1"/>
</dbReference>
<dbReference type="STRING" id="210143.A0A1R3GMT2"/>
<organism evidence="2 3">
    <name type="scientific">Corchorus capsularis</name>
    <name type="common">Jute</name>
    <dbReference type="NCBI Taxonomy" id="210143"/>
    <lineage>
        <taxon>Eukaryota</taxon>
        <taxon>Viridiplantae</taxon>
        <taxon>Streptophyta</taxon>
        <taxon>Embryophyta</taxon>
        <taxon>Tracheophyta</taxon>
        <taxon>Spermatophyta</taxon>
        <taxon>Magnoliopsida</taxon>
        <taxon>eudicotyledons</taxon>
        <taxon>Gunneridae</taxon>
        <taxon>Pentapetalae</taxon>
        <taxon>rosids</taxon>
        <taxon>malvids</taxon>
        <taxon>Malvales</taxon>
        <taxon>Malvaceae</taxon>
        <taxon>Grewioideae</taxon>
        <taxon>Apeibeae</taxon>
        <taxon>Corchorus</taxon>
    </lineage>
</organism>